<keyword evidence="1" id="KW-0808">Transferase</keyword>
<dbReference type="AlphaFoldDB" id="A0A7C0XBJ5"/>
<dbReference type="Gene3D" id="2.20.25.110">
    <property type="entry name" value="S-adenosyl-L-methionine-dependent methyltransferases"/>
    <property type="match status" value="1"/>
</dbReference>
<dbReference type="GO" id="GO:0008168">
    <property type="term" value="F:methyltransferase activity"/>
    <property type="evidence" value="ECO:0007669"/>
    <property type="project" value="UniProtKB-KW"/>
</dbReference>
<dbReference type="Pfam" id="PF13649">
    <property type="entry name" value="Methyltransf_25"/>
    <property type="match status" value="1"/>
</dbReference>
<accession>A0A7C0XBJ5</accession>
<dbReference type="SUPFAM" id="SSF53335">
    <property type="entry name" value="S-adenosyl-L-methionine-dependent methyltransferases"/>
    <property type="match status" value="1"/>
</dbReference>
<comment type="caution">
    <text evidence="3">The sequence shown here is derived from an EMBL/GenBank/DDBJ whole genome shotgun (WGS) entry which is preliminary data.</text>
</comment>
<gene>
    <name evidence="3" type="ORF">ENG67_06490</name>
</gene>
<proteinExistence type="predicted"/>
<dbReference type="PANTHER" id="PTHR43861">
    <property type="entry name" value="TRANS-ACONITATE 2-METHYLTRANSFERASE-RELATED"/>
    <property type="match status" value="1"/>
</dbReference>
<reference evidence="3" key="1">
    <citation type="journal article" date="2020" name="mSystems">
        <title>Genome- and Community-Level Interaction Insights into Carbon Utilization and Element Cycling Functions of Hydrothermarchaeota in Hydrothermal Sediment.</title>
        <authorList>
            <person name="Zhou Z."/>
            <person name="Liu Y."/>
            <person name="Xu W."/>
            <person name="Pan J."/>
            <person name="Luo Z.H."/>
            <person name="Li M."/>
        </authorList>
    </citation>
    <scope>NUCLEOTIDE SEQUENCE [LARGE SCALE GENOMIC DNA]</scope>
    <source>
        <strain evidence="3">HyVt-237</strain>
    </source>
</reference>
<dbReference type="InterPro" id="IPR029063">
    <property type="entry name" value="SAM-dependent_MTases_sf"/>
</dbReference>
<dbReference type="Proteomes" id="UP000885931">
    <property type="component" value="Unassembled WGS sequence"/>
</dbReference>
<dbReference type="InterPro" id="IPR041698">
    <property type="entry name" value="Methyltransf_25"/>
</dbReference>
<dbReference type="EMBL" id="DRBW01000238">
    <property type="protein sequence ID" value="HDM90835.1"/>
    <property type="molecule type" value="Genomic_DNA"/>
</dbReference>
<dbReference type="Gene3D" id="3.40.50.150">
    <property type="entry name" value="Vaccinia Virus protein VP39"/>
    <property type="match status" value="1"/>
</dbReference>
<protein>
    <submittedName>
        <fullName evidence="3">Class I SAM-dependent methyltransferase</fullName>
    </submittedName>
</protein>
<organism evidence="3">
    <name type="scientific">candidate division WOR-3 bacterium</name>
    <dbReference type="NCBI Taxonomy" id="2052148"/>
    <lineage>
        <taxon>Bacteria</taxon>
        <taxon>Bacteria division WOR-3</taxon>
    </lineage>
</organism>
<evidence type="ECO:0000259" key="2">
    <source>
        <dbReference type="Pfam" id="PF13649"/>
    </source>
</evidence>
<dbReference type="GO" id="GO:0032259">
    <property type="term" value="P:methylation"/>
    <property type="evidence" value="ECO:0007669"/>
    <property type="project" value="UniProtKB-KW"/>
</dbReference>
<feature type="domain" description="Methyltransferase" evidence="2">
    <location>
        <begin position="44"/>
        <end position="137"/>
    </location>
</feature>
<evidence type="ECO:0000313" key="3">
    <source>
        <dbReference type="EMBL" id="HDM90835.1"/>
    </source>
</evidence>
<keyword evidence="3" id="KW-0489">Methyltransferase</keyword>
<name>A0A7C0XBJ5_UNCW3</name>
<dbReference type="CDD" id="cd02440">
    <property type="entry name" value="AdoMet_MTases"/>
    <property type="match status" value="1"/>
</dbReference>
<evidence type="ECO:0000256" key="1">
    <source>
        <dbReference type="ARBA" id="ARBA00022679"/>
    </source>
</evidence>
<sequence length="248" mass="29064">MKANESFTSIAPYYDRLMSDVNYGAWIKYIEELFSYAGTRPHRILDLACGTGTPTLLLADRGYEVVGVDKSEEMLEVARSKLKEGDRVRFIRQDIRELKLDEKFDAALCLFDSLNNLLKEKDLFRAFERTRIHLEEGAPFIFDLNTPYCLRYYWGDNVRVKEDDDLISIWRTSYNRKKGTSRLHITLLVPLGKGLFNRIDEVHLEKGYEREVVERLLREAGFERVYAFEHLSFRPPSPTTLRITYMAK</sequence>